<dbReference type="EMBL" id="JAGSYN010000273">
    <property type="protein sequence ID" value="KAG7660859.1"/>
    <property type="molecule type" value="Genomic_DNA"/>
</dbReference>
<evidence type="ECO:0000313" key="2">
    <source>
        <dbReference type="EMBL" id="KAG7660859.1"/>
    </source>
</evidence>
<keyword evidence="3" id="KW-1185">Reference proteome</keyword>
<dbReference type="Proteomes" id="UP000694255">
    <property type="component" value="Unassembled WGS sequence"/>
</dbReference>
<name>A0A8J5UV79_9ASCO</name>
<evidence type="ECO:0000313" key="3">
    <source>
        <dbReference type="Proteomes" id="UP000694255"/>
    </source>
</evidence>
<evidence type="ECO:0000256" key="1">
    <source>
        <dbReference type="SAM" id="MobiDB-lite"/>
    </source>
</evidence>
<feature type="compositionally biased region" description="Low complexity" evidence="1">
    <location>
        <begin position="18"/>
        <end position="27"/>
    </location>
</feature>
<dbReference type="GeneID" id="73472476"/>
<gene>
    <name evidence="2" type="ORF">J8A68_005676</name>
</gene>
<feature type="region of interest" description="Disordered" evidence="1">
    <location>
        <begin position="199"/>
        <end position="228"/>
    </location>
</feature>
<feature type="compositionally biased region" description="Basic residues" evidence="1">
    <location>
        <begin position="1"/>
        <end position="12"/>
    </location>
</feature>
<reference evidence="2 3" key="1">
    <citation type="journal article" date="2021" name="DNA Res.">
        <title>Genome analysis of Candida subhashii reveals its hybrid nature and dual mitochondrial genome conformations.</title>
        <authorList>
            <person name="Mixao V."/>
            <person name="Hegedusova E."/>
            <person name="Saus E."/>
            <person name="Pryszcz L.P."/>
            <person name="Cillingova A."/>
            <person name="Nosek J."/>
            <person name="Gabaldon T."/>
        </authorList>
    </citation>
    <scope>NUCLEOTIDE SEQUENCE [LARGE SCALE GENOMIC DNA]</scope>
    <source>
        <strain evidence="2 3">CBS 10753</strain>
    </source>
</reference>
<comment type="caution">
    <text evidence="2">The sequence shown here is derived from an EMBL/GenBank/DDBJ whole genome shotgun (WGS) entry which is preliminary data.</text>
</comment>
<sequence length="524" mass="58549">MSSKRKLPRIPRLKPQSTPTTTTTPITAQDYLEQATTNEESGDRWLGSDIPKALRFYQKAHVAYLTSLHLGTSPDPETVYNSARLMFHVWNLFKDGNIIMDEIPELNVGSDSVVVGLDEIVRVHESAVNVSVNTGGKVDGDLLYNLAVVYTELLDDDGGDRDMEMDEVVGVYMKASKVFEELIGRQCGDLERFVGELNEIDGGGSSSGGNGNGSPGESKQEEEEYESGEVIQPVDIYDTVLAGYKLIQSVYEHIQSDSQIDYINQLTAELLQLCDNTTSTLIDNFSIKSPHPMLENLSQDHINELIIAKTLIIGLTYTDIFQVIDLWKQNPTLPDIPERYMIASDNIQTILDRHDISISNYSNSEMVWKCLSEQTNFLKSAQELLNQQITTKRKSPTGLGTLIAQLSGVIIARADIDLQRSQITGYEPAEKNKEVLVNNCRNLLKSAMNIANSNGGLRELAMEKLQREKKKSESVFRLCLIENKSSIEELDKILTRKRWINEVNGIKRLGYYDVSGIQTLSLGS</sequence>
<feature type="region of interest" description="Disordered" evidence="1">
    <location>
        <begin position="1"/>
        <end position="28"/>
    </location>
</feature>
<feature type="compositionally biased region" description="Gly residues" evidence="1">
    <location>
        <begin position="201"/>
        <end position="214"/>
    </location>
</feature>
<dbReference type="OrthoDB" id="5328412at2759"/>
<dbReference type="AlphaFoldDB" id="A0A8J5UV79"/>
<organism evidence="2 3">
    <name type="scientific">[Candida] subhashii</name>
    <dbReference type="NCBI Taxonomy" id="561895"/>
    <lineage>
        <taxon>Eukaryota</taxon>
        <taxon>Fungi</taxon>
        <taxon>Dikarya</taxon>
        <taxon>Ascomycota</taxon>
        <taxon>Saccharomycotina</taxon>
        <taxon>Pichiomycetes</taxon>
        <taxon>Debaryomycetaceae</taxon>
        <taxon>Spathaspora</taxon>
    </lineage>
</organism>
<proteinExistence type="predicted"/>
<protein>
    <submittedName>
        <fullName evidence="2">Uncharacterized protein</fullName>
    </submittedName>
</protein>
<dbReference type="RefSeq" id="XP_049261092.1">
    <property type="nucleotide sequence ID" value="XM_049409768.1"/>
</dbReference>
<accession>A0A8J5UV79</accession>